<feature type="transmembrane region" description="Helical" evidence="2">
    <location>
        <begin position="720"/>
        <end position="742"/>
    </location>
</feature>
<evidence type="ECO:0000256" key="1">
    <source>
        <dbReference type="SAM" id="MobiDB-lite"/>
    </source>
</evidence>
<protein>
    <submittedName>
        <fullName evidence="3">Uncharacterized protein</fullName>
    </submittedName>
</protein>
<feature type="compositionally biased region" description="Basic and acidic residues" evidence="1">
    <location>
        <begin position="204"/>
        <end position="215"/>
    </location>
</feature>
<gene>
    <name evidence="3" type="ORF">TWF970_009857</name>
</gene>
<dbReference type="AlphaFoldDB" id="A0A7C8V079"/>
<comment type="caution">
    <text evidence="3">The sequence shown here is derived from an EMBL/GenBank/DDBJ whole genome shotgun (WGS) entry which is preliminary data.</text>
</comment>
<feature type="compositionally biased region" description="Basic and acidic residues" evidence="1">
    <location>
        <begin position="1"/>
        <end position="10"/>
    </location>
</feature>
<proteinExistence type="predicted"/>
<dbReference type="Proteomes" id="UP000474640">
    <property type="component" value="Unassembled WGS sequence"/>
</dbReference>
<feature type="region of interest" description="Disordered" evidence="1">
    <location>
        <begin position="1"/>
        <end position="23"/>
    </location>
</feature>
<accession>A0A7C8V079</accession>
<feature type="compositionally biased region" description="Polar residues" evidence="1">
    <location>
        <begin position="80"/>
        <end position="90"/>
    </location>
</feature>
<evidence type="ECO:0000313" key="4">
    <source>
        <dbReference type="Proteomes" id="UP000474640"/>
    </source>
</evidence>
<keyword evidence="2" id="KW-0472">Membrane</keyword>
<organism evidence="3 4">
    <name type="scientific">Orbilia oligospora</name>
    <name type="common">Nematode-trapping fungus</name>
    <name type="synonym">Arthrobotrys oligospora</name>
    <dbReference type="NCBI Taxonomy" id="2813651"/>
    <lineage>
        <taxon>Eukaryota</taxon>
        <taxon>Fungi</taxon>
        <taxon>Dikarya</taxon>
        <taxon>Ascomycota</taxon>
        <taxon>Pezizomycotina</taxon>
        <taxon>Orbiliomycetes</taxon>
        <taxon>Orbiliales</taxon>
        <taxon>Orbiliaceae</taxon>
        <taxon>Orbilia</taxon>
    </lineage>
</organism>
<reference evidence="3 4" key="1">
    <citation type="submission" date="2020-01" db="EMBL/GenBank/DDBJ databases">
        <authorList>
            <person name="Palmer J.M."/>
        </authorList>
    </citation>
    <scope>NUCLEOTIDE SEQUENCE [LARGE SCALE GENOMIC DNA]</scope>
    <source>
        <strain evidence="3 4">TWF970</strain>
    </source>
</reference>
<evidence type="ECO:0000256" key="2">
    <source>
        <dbReference type="SAM" id="Phobius"/>
    </source>
</evidence>
<keyword evidence="2" id="KW-1133">Transmembrane helix</keyword>
<sequence>MEYPWRRDRSSSCPEISSYENHRSRVGPGLPIWDLQLAGFRPRLIDFETECDFEPVNTPVHRNIDSRRGSWTCFPDDSPTRANSISSSIPSNDEDVNDDSDDFHYTGNDGHESYDNAFELHHNTQRHMIELRSGQQYPRPVQIGLRVFTGKKGVDTPFGTRIIRNTPKPTATTQKPSIPIESIVTSVEFTSKSLGKGRLPQQTQDKDENPKVDDTRRAAKVTIQRQNFLVTIRNFFQWSRDNNSVVLFILLSWLTMFILAQTKILRVDTWELLGTQQGQKDQRVYPSADSDWRPDPKSIVDLFFSKNSSQTILDAKIIYHLESIGERQGRLYDKLQSQLNSNAIVLDFMLQEMRNLKSAFSAIADRRKIERQIDKLKDDIKQCNQDMLSRTTHSPIIIKQRPTYTVTKMTKTVIRQHYITPRSQHTVSTKVIFYPQDRMKLQQTNQRDGTSGTSAPFLTDKDVDKIAQRFVQLINSASKGGNPGSPWWDVFPSSSGVGKGTERRLTKQLESIVQLFCPEESGLSADSLAFRTRKCFKRRQSGASVLQPRTQSTVPNRILSTVVKFSDDLPPIGLSIICGAIILFYGPPFTRWIGKIYGDNRTKKTLRSLTICISVLGVIIWPTRLATIWIRYQEQLKPLRRLPWESGLLAAARCYLVAVLEKIPRWLPYPLQDWWQSLDLIGRLQSGSGVHINRSSKVQYFLQRAGSFGRYITLRGIENIVWISVPYIVIKCSVLLAIFVFATRGLPAIRSRAEKIRLWISRSQKYVLAVPKQTSNFWQRSRSLFTKECIIGLPQLLRILFKQTINSTWLKFSRSLRQKGRTAPQWAWKIGGIGVSVLRLSWNNNTVLTLIRNLETARVYAFKTWGSIRNLISTTWNRYRPLRTHGLRQWGTNCWALLQAPFFEAGKCSLQGGVFGFLWAMRKICGCICEWTLNLAQTMRENGARALERMIG</sequence>
<name>A0A7C8V079_ORBOL</name>
<feature type="region of interest" description="Disordered" evidence="1">
    <location>
        <begin position="75"/>
        <end position="97"/>
    </location>
</feature>
<dbReference type="EMBL" id="JAABOJ010000060">
    <property type="protein sequence ID" value="KAF3272962.1"/>
    <property type="molecule type" value="Genomic_DNA"/>
</dbReference>
<feature type="region of interest" description="Disordered" evidence="1">
    <location>
        <begin position="193"/>
        <end position="215"/>
    </location>
</feature>
<evidence type="ECO:0000313" key="3">
    <source>
        <dbReference type="EMBL" id="KAF3272962.1"/>
    </source>
</evidence>
<feature type="transmembrane region" description="Helical" evidence="2">
    <location>
        <begin position="569"/>
        <end position="587"/>
    </location>
</feature>
<keyword evidence="2" id="KW-0812">Transmembrane</keyword>
<dbReference type="OrthoDB" id="5317359at2759"/>